<reference evidence="1 2" key="1">
    <citation type="submission" date="2017-10" db="EMBL/GenBank/DDBJ databases">
        <title>Analysis of the genome sequences of Rhizobium populations associated to common bean (phaseolus vulgaris).</title>
        <authorList>
            <person name="Bustos P."/>
            <person name="Santamaria R.I."/>
            <person name="Miranda-Sanchez F."/>
            <person name="Perez-Carrascal O."/>
            <person name="Juarez S."/>
            <person name="Lozano L."/>
            <person name="Martinez-Flores I."/>
            <person name="Vinuesa P."/>
            <person name="Martinez-Romero E."/>
            <person name="Cevallos M.A."/>
            <person name="Romero D."/>
            <person name="Davila G."/>
            <person name="Gonzalez V."/>
        </authorList>
    </citation>
    <scope>NUCLEOTIDE SEQUENCE [LARGE SCALE GENOMIC DNA]</scope>
    <source>
        <strain evidence="1 2">NXT3</strain>
        <plasmid evidence="2">Plasmid psfrenxt3a</plasmid>
    </source>
</reference>
<evidence type="ECO:0000313" key="2">
    <source>
        <dbReference type="Proteomes" id="UP000239340"/>
    </source>
</evidence>
<organism evidence="1 2">
    <name type="scientific">Rhizobium fredii</name>
    <name type="common">Sinorhizobium fredii</name>
    <dbReference type="NCBI Taxonomy" id="380"/>
    <lineage>
        <taxon>Bacteria</taxon>
        <taxon>Pseudomonadati</taxon>
        <taxon>Pseudomonadota</taxon>
        <taxon>Alphaproteobacteria</taxon>
        <taxon>Hyphomicrobiales</taxon>
        <taxon>Rhizobiaceae</taxon>
        <taxon>Sinorhizobium/Ensifer group</taxon>
        <taxon>Sinorhizobium</taxon>
    </lineage>
</organism>
<evidence type="ECO:0000313" key="1">
    <source>
        <dbReference type="EMBL" id="AUX78636.1"/>
    </source>
</evidence>
<dbReference type="AlphaFoldDB" id="A0A2L0HAW8"/>
<proteinExistence type="predicted"/>
<sequence length="56" mass="6113">MCRQAVGRGKGPGEIPSPAALMVTVGYSFSALINRFRQFFGLLLAWLNSRPRAFGV</sequence>
<name>A0A2L0HAW8_RHIFR</name>
<geneLocation type="plasmid" evidence="2">
    <name>psfrenxt3a</name>
</geneLocation>
<gene>
    <name evidence="1" type="ORF">NXT3_PA00349</name>
</gene>
<dbReference type="Proteomes" id="UP000239340">
    <property type="component" value="Plasmid pSfreNXT3a"/>
</dbReference>
<protein>
    <submittedName>
        <fullName evidence="1">Uncharacterized protein</fullName>
    </submittedName>
</protein>
<dbReference type="EMBL" id="CP024308">
    <property type="protein sequence ID" value="AUX78636.1"/>
    <property type="molecule type" value="Genomic_DNA"/>
</dbReference>
<accession>A0A2L0HAW8</accession>
<keyword evidence="1" id="KW-0614">Plasmid</keyword>